<reference evidence="2" key="1">
    <citation type="journal article" date="2022" name="bioRxiv">
        <title>Sequencing and chromosome-scale assembly of the giantPleurodeles waltlgenome.</title>
        <authorList>
            <person name="Brown T."/>
            <person name="Elewa A."/>
            <person name="Iarovenko S."/>
            <person name="Subramanian E."/>
            <person name="Araus A.J."/>
            <person name="Petzold A."/>
            <person name="Susuki M."/>
            <person name="Suzuki K.-i.T."/>
            <person name="Hayashi T."/>
            <person name="Toyoda A."/>
            <person name="Oliveira C."/>
            <person name="Osipova E."/>
            <person name="Leigh N.D."/>
            <person name="Simon A."/>
            <person name="Yun M.H."/>
        </authorList>
    </citation>
    <scope>NUCLEOTIDE SEQUENCE</scope>
    <source>
        <strain evidence="2">20211129_DDA</strain>
        <tissue evidence="2">Liver</tissue>
    </source>
</reference>
<feature type="compositionally biased region" description="Polar residues" evidence="1">
    <location>
        <begin position="105"/>
        <end position="116"/>
    </location>
</feature>
<sequence>MFYRVKRRAWDGAAERCLAHLFGTAAIKGPGIPATQQGARGLRWKRRAPRPLIWLSIERDGWQRRPGAASPLRAARLSKSRSSVKRSLPTRPGSAHRVRACPSPNWGQQSPFSSTGRPGLAVGELGQVPVGLRTTGGRGQCGSGEALW</sequence>
<evidence type="ECO:0000256" key="1">
    <source>
        <dbReference type="SAM" id="MobiDB-lite"/>
    </source>
</evidence>
<dbReference type="EMBL" id="JANPWB010000006">
    <property type="protein sequence ID" value="KAJ1177689.1"/>
    <property type="molecule type" value="Genomic_DNA"/>
</dbReference>
<dbReference type="AlphaFoldDB" id="A0AAV7TNA1"/>
<accession>A0AAV7TNA1</accession>
<evidence type="ECO:0000313" key="3">
    <source>
        <dbReference type="Proteomes" id="UP001066276"/>
    </source>
</evidence>
<comment type="caution">
    <text evidence="2">The sequence shown here is derived from an EMBL/GenBank/DDBJ whole genome shotgun (WGS) entry which is preliminary data.</text>
</comment>
<evidence type="ECO:0000313" key="2">
    <source>
        <dbReference type="EMBL" id="KAJ1177689.1"/>
    </source>
</evidence>
<feature type="compositionally biased region" description="Low complexity" evidence="1">
    <location>
        <begin position="65"/>
        <end position="75"/>
    </location>
</feature>
<gene>
    <name evidence="2" type="ORF">NDU88_002941</name>
</gene>
<keyword evidence="3" id="KW-1185">Reference proteome</keyword>
<name>A0AAV7TNA1_PLEWA</name>
<protein>
    <submittedName>
        <fullName evidence="2">Uncharacterized protein</fullName>
    </submittedName>
</protein>
<organism evidence="2 3">
    <name type="scientific">Pleurodeles waltl</name>
    <name type="common">Iberian ribbed newt</name>
    <dbReference type="NCBI Taxonomy" id="8319"/>
    <lineage>
        <taxon>Eukaryota</taxon>
        <taxon>Metazoa</taxon>
        <taxon>Chordata</taxon>
        <taxon>Craniata</taxon>
        <taxon>Vertebrata</taxon>
        <taxon>Euteleostomi</taxon>
        <taxon>Amphibia</taxon>
        <taxon>Batrachia</taxon>
        <taxon>Caudata</taxon>
        <taxon>Salamandroidea</taxon>
        <taxon>Salamandridae</taxon>
        <taxon>Pleurodelinae</taxon>
        <taxon>Pleurodeles</taxon>
    </lineage>
</organism>
<dbReference type="Proteomes" id="UP001066276">
    <property type="component" value="Chromosome 3_2"/>
</dbReference>
<proteinExistence type="predicted"/>
<feature type="region of interest" description="Disordered" evidence="1">
    <location>
        <begin position="65"/>
        <end position="118"/>
    </location>
</feature>